<organism evidence="2 3">
    <name type="scientific">Candidatus Edwardsbacteria bacterium GWF2_54_11</name>
    <dbReference type="NCBI Taxonomy" id="1817851"/>
    <lineage>
        <taxon>Bacteria</taxon>
        <taxon>Candidatus Edwardsiibacteriota</taxon>
    </lineage>
</organism>
<comment type="caution">
    <text evidence="2">The sequence shown here is derived from an EMBL/GenBank/DDBJ whole genome shotgun (WGS) entry which is preliminary data.</text>
</comment>
<dbReference type="AlphaFoldDB" id="A0A1F5RI56"/>
<feature type="domain" description="Helix-turn-helix" evidence="1">
    <location>
        <begin position="6"/>
        <end position="53"/>
    </location>
</feature>
<gene>
    <name evidence="2" type="ORF">A2024_05785</name>
</gene>
<proteinExistence type="predicted"/>
<dbReference type="InterPro" id="IPR009061">
    <property type="entry name" value="DNA-bd_dom_put_sf"/>
</dbReference>
<protein>
    <recommendedName>
        <fullName evidence="1">Helix-turn-helix domain-containing protein</fullName>
    </recommendedName>
</protein>
<dbReference type="InterPro" id="IPR036388">
    <property type="entry name" value="WH-like_DNA-bd_sf"/>
</dbReference>
<evidence type="ECO:0000313" key="2">
    <source>
        <dbReference type="EMBL" id="OGF14044.1"/>
    </source>
</evidence>
<dbReference type="InterPro" id="IPR041657">
    <property type="entry name" value="HTH_17"/>
</dbReference>
<evidence type="ECO:0000259" key="1">
    <source>
        <dbReference type="Pfam" id="PF12728"/>
    </source>
</evidence>
<dbReference type="Proteomes" id="UP000177230">
    <property type="component" value="Unassembled WGS sequence"/>
</dbReference>
<dbReference type="Gene3D" id="1.10.10.10">
    <property type="entry name" value="Winged helix-like DNA-binding domain superfamily/Winged helix DNA-binding domain"/>
    <property type="match status" value="1"/>
</dbReference>
<dbReference type="NCBIfam" id="TIGR01764">
    <property type="entry name" value="excise"/>
    <property type="match status" value="1"/>
</dbReference>
<dbReference type="Pfam" id="PF12728">
    <property type="entry name" value="HTH_17"/>
    <property type="match status" value="1"/>
</dbReference>
<name>A0A1F5RI56_9BACT</name>
<dbReference type="GO" id="GO:0003677">
    <property type="term" value="F:DNA binding"/>
    <property type="evidence" value="ECO:0007669"/>
    <property type="project" value="InterPro"/>
</dbReference>
<reference evidence="2 3" key="1">
    <citation type="journal article" date="2016" name="Nat. Commun.">
        <title>Thousands of microbial genomes shed light on interconnected biogeochemical processes in an aquifer system.</title>
        <authorList>
            <person name="Anantharaman K."/>
            <person name="Brown C.T."/>
            <person name="Hug L.A."/>
            <person name="Sharon I."/>
            <person name="Castelle C.J."/>
            <person name="Probst A.J."/>
            <person name="Thomas B.C."/>
            <person name="Singh A."/>
            <person name="Wilkins M.J."/>
            <person name="Karaoz U."/>
            <person name="Brodie E.L."/>
            <person name="Williams K.H."/>
            <person name="Hubbard S.S."/>
            <person name="Banfield J.F."/>
        </authorList>
    </citation>
    <scope>NUCLEOTIDE SEQUENCE [LARGE SCALE GENOMIC DNA]</scope>
</reference>
<dbReference type="SUPFAM" id="SSF46955">
    <property type="entry name" value="Putative DNA-binding domain"/>
    <property type="match status" value="1"/>
</dbReference>
<dbReference type="InterPro" id="IPR010093">
    <property type="entry name" value="SinI_DNA-bd"/>
</dbReference>
<evidence type="ECO:0000313" key="3">
    <source>
        <dbReference type="Proteomes" id="UP000177230"/>
    </source>
</evidence>
<accession>A0A1F5RI56</accession>
<dbReference type="EMBL" id="MFFM01000009">
    <property type="protein sequence ID" value="OGF14044.1"/>
    <property type="molecule type" value="Genomic_DNA"/>
</dbReference>
<sequence length="67" mass="7935">MSRLIDINTLAEKLCVKPMTIYSWIHEGIIPHFKLGRLVRFDEELIEDWLKKRKVSGRSQRALDVKL</sequence>